<dbReference type="PANTHER" id="PTHR34039">
    <property type="entry name" value="UPF0102 PROTEIN YRAN"/>
    <property type="match status" value="1"/>
</dbReference>
<gene>
    <name evidence="3" type="ORF">E3J62_08330</name>
</gene>
<dbReference type="AlphaFoldDB" id="A0A523URF4"/>
<proteinExistence type="inferred from homology"/>
<evidence type="ECO:0000256" key="2">
    <source>
        <dbReference type="HAMAP-Rule" id="MF_00048"/>
    </source>
</evidence>
<dbReference type="HAMAP" id="MF_00048">
    <property type="entry name" value="UPF0102"/>
    <property type="match status" value="1"/>
</dbReference>
<evidence type="ECO:0000313" key="4">
    <source>
        <dbReference type="Proteomes" id="UP000315525"/>
    </source>
</evidence>
<comment type="similarity">
    <text evidence="1 2">Belongs to the UPF0102 family.</text>
</comment>
<dbReference type="Pfam" id="PF02021">
    <property type="entry name" value="UPF0102"/>
    <property type="match status" value="1"/>
</dbReference>
<evidence type="ECO:0000256" key="1">
    <source>
        <dbReference type="ARBA" id="ARBA00006738"/>
    </source>
</evidence>
<reference evidence="3 4" key="1">
    <citation type="submission" date="2019-03" db="EMBL/GenBank/DDBJ databases">
        <title>Metabolic potential of uncultured bacteria and archaea associated with petroleum seepage in deep-sea sediments.</title>
        <authorList>
            <person name="Dong X."/>
            <person name="Hubert C."/>
        </authorList>
    </citation>
    <scope>NUCLEOTIDE SEQUENCE [LARGE SCALE GENOMIC DNA]</scope>
    <source>
        <strain evidence="3">E44_bin18</strain>
    </source>
</reference>
<dbReference type="PANTHER" id="PTHR34039:SF1">
    <property type="entry name" value="UPF0102 PROTEIN YRAN"/>
    <property type="match status" value="1"/>
</dbReference>
<evidence type="ECO:0000313" key="3">
    <source>
        <dbReference type="EMBL" id="TET45110.1"/>
    </source>
</evidence>
<dbReference type="NCBIfam" id="NF009150">
    <property type="entry name" value="PRK12497.1-3"/>
    <property type="match status" value="1"/>
</dbReference>
<accession>A0A523URF4</accession>
<name>A0A523URF4_UNCT6</name>
<protein>
    <recommendedName>
        <fullName evidence="2">UPF0102 protein E3J62_08330</fullName>
    </recommendedName>
</protein>
<dbReference type="NCBIfam" id="NF009154">
    <property type="entry name" value="PRK12497.3-3"/>
    <property type="match status" value="1"/>
</dbReference>
<organism evidence="3 4">
    <name type="scientific">candidate division TA06 bacterium</name>
    <dbReference type="NCBI Taxonomy" id="2250710"/>
    <lineage>
        <taxon>Bacteria</taxon>
        <taxon>Bacteria division TA06</taxon>
    </lineage>
</organism>
<dbReference type="SUPFAM" id="SSF52980">
    <property type="entry name" value="Restriction endonuclease-like"/>
    <property type="match status" value="1"/>
</dbReference>
<dbReference type="NCBIfam" id="TIGR00252">
    <property type="entry name" value="YraN family protein"/>
    <property type="match status" value="1"/>
</dbReference>
<sequence>MIFRPAQNKNLGKEGERIAVEYLRKKGYRVIEKNYRTRRGEIDIICEQRGSVIFVEVKTRKSMSFGRPEEAVDSRKRKKMAEIALDYLTEKHLNGRVDCRFDVVAITEKSPRIVNHIVDAFRP</sequence>
<dbReference type="EMBL" id="SOJN01000094">
    <property type="protein sequence ID" value="TET45110.1"/>
    <property type="molecule type" value="Genomic_DNA"/>
</dbReference>
<dbReference type="GO" id="GO:0003676">
    <property type="term" value="F:nucleic acid binding"/>
    <property type="evidence" value="ECO:0007669"/>
    <property type="project" value="InterPro"/>
</dbReference>
<dbReference type="InterPro" id="IPR003509">
    <property type="entry name" value="UPF0102_YraN-like"/>
</dbReference>
<comment type="caution">
    <text evidence="3">The sequence shown here is derived from an EMBL/GenBank/DDBJ whole genome shotgun (WGS) entry which is preliminary data.</text>
</comment>
<dbReference type="InterPro" id="IPR011856">
    <property type="entry name" value="tRNA_endonuc-like_dom_sf"/>
</dbReference>
<dbReference type="Proteomes" id="UP000315525">
    <property type="component" value="Unassembled WGS sequence"/>
</dbReference>
<dbReference type="CDD" id="cd20736">
    <property type="entry name" value="PoNe_Nuclease"/>
    <property type="match status" value="1"/>
</dbReference>
<dbReference type="InterPro" id="IPR011335">
    <property type="entry name" value="Restrct_endonuc-II-like"/>
</dbReference>
<dbReference type="Gene3D" id="3.40.1350.10">
    <property type="match status" value="1"/>
</dbReference>